<dbReference type="Proteomes" id="UP000253507">
    <property type="component" value="Unassembled WGS sequence"/>
</dbReference>
<evidence type="ECO:0000259" key="1">
    <source>
        <dbReference type="Pfam" id="PF00248"/>
    </source>
</evidence>
<dbReference type="EMBL" id="QOIM01000032">
    <property type="protein sequence ID" value="RCG18824.1"/>
    <property type="molecule type" value="Genomic_DNA"/>
</dbReference>
<reference evidence="2 3" key="1">
    <citation type="submission" date="2018-06" db="EMBL/GenBank/DDBJ databases">
        <title>Streptomyces reniochalinae sp. nov. and Streptomyces diacarnus sp. nov. from marine sponges.</title>
        <authorList>
            <person name="Li L."/>
        </authorList>
    </citation>
    <scope>NUCLEOTIDE SEQUENCE [LARGE SCALE GENOMIC DNA]</scope>
    <source>
        <strain evidence="2 3">LHW50302</strain>
    </source>
</reference>
<dbReference type="InterPro" id="IPR036812">
    <property type="entry name" value="NAD(P)_OxRdtase_dom_sf"/>
</dbReference>
<dbReference type="Pfam" id="PF00248">
    <property type="entry name" value="Aldo_ket_red"/>
    <property type="match status" value="1"/>
</dbReference>
<name>A0A367EL94_9ACTN</name>
<dbReference type="AlphaFoldDB" id="A0A367EL94"/>
<dbReference type="InterPro" id="IPR053135">
    <property type="entry name" value="AKR2_Oxidoreductase"/>
</dbReference>
<dbReference type="RefSeq" id="WP_114015730.1">
    <property type="nucleotide sequence ID" value="NZ_QOIM01000032.1"/>
</dbReference>
<dbReference type="InterPro" id="IPR023210">
    <property type="entry name" value="NADP_OxRdtase_dom"/>
</dbReference>
<proteinExistence type="predicted"/>
<evidence type="ECO:0000313" key="3">
    <source>
        <dbReference type="Proteomes" id="UP000253507"/>
    </source>
</evidence>
<dbReference type="Gene3D" id="3.20.20.100">
    <property type="entry name" value="NADP-dependent oxidoreductase domain"/>
    <property type="match status" value="1"/>
</dbReference>
<dbReference type="SUPFAM" id="SSF51430">
    <property type="entry name" value="NAD(P)-linked oxidoreductase"/>
    <property type="match status" value="1"/>
</dbReference>
<sequence length="323" mass="34564">MSFTRLAAATTPTAHLGLGLAAVGRPAYLTLGREAQLPAERSVEALRARTHELLDAAYAQGVRYLDVARSYGRAEEFLAAWLREHPEADDVVVGSKWGYTYVGEWRTDAEVHEVKDHAPEAFERQLAESRAQLGDRIDLYQIHSVTPDSPALTDTALHERLARLAADGVTIGFSTSGPAQADAIRAALEVTVAGEPLFRTVQSTYNLLETSAAGALAQAHEAGLKVIVKEAMANGRLAGGQEPRDLHMVAQEAGVGPDAVALAAVLRQPWAGVVLSGAADIGSLHSNLLAAATELDGAQLASLAELVEDPEVYWRRRAELPWQ</sequence>
<gene>
    <name evidence="2" type="ORF">DQ392_12990</name>
</gene>
<evidence type="ECO:0000313" key="2">
    <source>
        <dbReference type="EMBL" id="RCG18824.1"/>
    </source>
</evidence>
<keyword evidence="3" id="KW-1185">Reference proteome</keyword>
<dbReference type="PANTHER" id="PTHR43312:SF1">
    <property type="entry name" value="NADP-DEPENDENT OXIDOREDUCTASE DOMAIN-CONTAINING PROTEIN"/>
    <property type="match status" value="1"/>
</dbReference>
<dbReference type="PANTHER" id="PTHR43312">
    <property type="entry name" value="D-THREO-ALDOSE 1-DEHYDROGENASE"/>
    <property type="match status" value="1"/>
</dbReference>
<accession>A0A367EL94</accession>
<comment type="caution">
    <text evidence="2">The sequence shown here is derived from an EMBL/GenBank/DDBJ whole genome shotgun (WGS) entry which is preliminary data.</text>
</comment>
<dbReference type="OrthoDB" id="5522046at2"/>
<feature type="domain" description="NADP-dependent oxidoreductase" evidence="1">
    <location>
        <begin position="50"/>
        <end position="307"/>
    </location>
</feature>
<protein>
    <submittedName>
        <fullName evidence="2">Aldo/keto reductase</fullName>
    </submittedName>
</protein>
<organism evidence="2 3">
    <name type="scientific">Streptomyces reniochalinae</name>
    <dbReference type="NCBI Taxonomy" id="2250578"/>
    <lineage>
        <taxon>Bacteria</taxon>
        <taxon>Bacillati</taxon>
        <taxon>Actinomycetota</taxon>
        <taxon>Actinomycetes</taxon>
        <taxon>Kitasatosporales</taxon>
        <taxon>Streptomycetaceae</taxon>
        <taxon>Streptomyces</taxon>
    </lineage>
</organism>